<feature type="region of interest" description="Disordered" evidence="1">
    <location>
        <begin position="1"/>
        <end position="32"/>
    </location>
</feature>
<accession>A0A0V0RWD1</accession>
<sequence>MSRVCPPADELSEAGFHRHGSAGRSSDSTSHKFVAAVPSRVLSSEGPTGTDWTLPQTRGIASACTRVLASGPRFQQLQAGIPLSSIYAPAPLDRPGS</sequence>
<organism evidence="2 3">
    <name type="scientific">Trichinella nelsoni</name>
    <dbReference type="NCBI Taxonomy" id="6336"/>
    <lineage>
        <taxon>Eukaryota</taxon>
        <taxon>Metazoa</taxon>
        <taxon>Ecdysozoa</taxon>
        <taxon>Nematoda</taxon>
        <taxon>Enoplea</taxon>
        <taxon>Dorylaimia</taxon>
        <taxon>Trichinellida</taxon>
        <taxon>Trichinellidae</taxon>
        <taxon>Trichinella</taxon>
    </lineage>
</organism>
<keyword evidence="3" id="KW-1185">Reference proteome</keyword>
<evidence type="ECO:0000256" key="1">
    <source>
        <dbReference type="SAM" id="MobiDB-lite"/>
    </source>
</evidence>
<evidence type="ECO:0000313" key="3">
    <source>
        <dbReference type="Proteomes" id="UP000054630"/>
    </source>
</evidence>
<evidence type="ECO:0000313" key="2">
    <source>
        <dbReference type="EMBL" id="KRX18763.1"/>
    </source>
</evidence>
<name>A0A0V0RWD1_9BILA</name>
<reference evidence="2 3" key="1">
    <citation type="submission" date="2015-01" db="EMBL/GenBank/DDBJ databases">
        <title>Evolution of Trichinella species and genotypes.</title>
        <authorList>
            <person name="Korhonen P.K."/>
            <person name="Edoardo P."/>
            <person name="Giuseppe L.R."/>
            <person name="Gasser R.B."/>
        </authorList>
    </citation>
    <scope>NUCLEOTIDE SEQUENCE [LARGE SCALE GENOMIC DNA]</scope>
    <source>
        <strain evidence="2">ISS37</strain>
    </source>
</reference>
<dbReference type="Proteomes" id="UP000054630">
    <property type="component" value="Unassembled WGS sequence"/>
</dbReference>
<protein>
    <submittedName>
        <fullName evidence="2">Uncharacterized protein</fullName>
    </submittedName>
</protein>
<gene>
    <name evidence="2" type="ORF">T07_13184</name>
</gene>
<comment type="caution">
    <text evidence="2">The sequence shown here is derived from an EMBL/GenBank/DDBJ whole genome shotgun (WGS) entry which is preliminary data.</text>
</comment>
<dbReference type="EMBL" id="JYDL01000068">
    <property type="protein sequence ID" value="KRX18763.1"/>
    <property type="molecule type" value="Genomic_DNA"/>
</dbReference>
<dbReference type="AlphaFoldDB" id="A0A0V0RWD1"/>
<proteinExistence type="predicted"/>